<feature type="domain" description="DUF7083" evidence="1">
    <location>
        <begin position="17"/>
        <end position="97"/>
    </location>
</feature>
<evidence type="ECO:0000259" key="1">
    <source>
        <dbReference type="Pfam" id="PF23309"/>
    </source>
</evidence>
<dbReference type="EMBL" id="UZAI01019386">
    <property type="protein sequence ID" value="VDP44977.1"/>
    <property type="molecule type" value="Genomic_DNA"/>
</dbReference>
<dbReference type="STRING" id="48269.A0A183N3K5"/>
<accession>A0A183N3K5</accession>
<dbReference type="AlphaFoldDB" id="A0A183N3K5"/>
<dbReference type="Pfam" id="PF23309">
    <property type="entry name" value="DUF7083"/>
    <property type="match status" value="1"/>
</dbReference>
<evidence type="ECO:0000313" key="3">
    <source>
        <dbReference type="Proteomes" id="UP000277204"/>
    </source>
</evidence>
<proteinExistence type="predicted"/>
<gene>
    <name evidence="2" type="ORF">SMRZ_LOCUS22880</name>
</gene>
<evidence type="ECO:0000313" key="2">
    <source>
        <dbReference type="EMBL" id="VDP44977.1"/>
    </source>
</evidence>
<dbReference type="InterPro" id="IPR055510">
    <property type="entry name" value="DUF7083"/>
</dbReference>
<name>A0A183N3K5_9TREM</name>
<protein>
    <recommendedName>
        <fullName evidence="1">DUF7083 domain-containing protein</fullName>
    </recommendedName>
</protein>
<sequence length="173" mass="20271">MTETTDLFTSHADQTINSIHEFYFGCSTGVAFETWFKKYKYLFKIDLKKLDEAAKLRILLRKLGTGEHERYSYFILPKNPRDFSFYATIEILSQIFALFNIRYQCLKITKADDDDWLKHAGLVNRECERFKLSAMSEDQFKCLVFVCSLQSPEDADIRTTILSKIVQCPYITL</sequence>
<dbReference type="Proteomes" id="UP000277204">
    <property type="component" value="Unassembled WGS sequence"/>
</dbReference>
<organism evidence="2 3">
    <name type="scientific">Schistosoma margrebowiei</name>
    <dbReference type="NCBI Taxonomy" id="48269"/>
    <lineage>
        <taxon>Eukaryota</taxon>
        <taxon>Metazoa</taxon>
        <taxon>Spiralia</taxon>
        <taxon>Lophotrochozoa</taxon>
        <taxon>Platyhelminthes</taxon>
        <taxon>Trematoda</taxon>
        <taxon>Digenea</taxon>
        <taxon>Strigeidida</taxon>
        <taxon>Schistosomatoidea</taxon>
        <taxon>Schistosomatidae</taxon>
        <taxon>Schistosoma</taxon>
    </lineage>
</organism>
<reference evidence="2 3" key="1">
    <citation type="submission" date="2018-11" db="EMBL/GenBank/DDBJ databases">
        <authorList>
            <consortium name="Pathogen Informatics"/>
        </authorList>
    </citation>
    <scope>NUCLEOTIDE SEQUENCE [LARGE SCALE GENOMIC DNA]</scope>
    <source>
        <strain evidence="2 3">Zambia</strain>
    </source>
</reference>
<keyword evidence="3" id="KW-1185">Reference proteome</keyword>